<evidence type="ECO:0000313" key="2">
    <source>
        <dbReference type="Proteomes" id="UP000053327"/>
    </source>
</evidence>
<proteinExistence type="predicted"/>
<gene>
    <name evidence="1" type="ORF">PVBG_05769</name>
</gene>
<organism evidence="1 2">
    <name type="scientific">Plasmodium vivax (strain Brazil I)</name>
    <dbReference type="NCBI Taxonomy" id="1033975"/>
    <lineage>
        <taxon>Eukaryota</taxon>
        <taxon>Sar</taxon>
        <taxon>Alveolata</taxon>
        <taxon>Apicomplexa</taxon>
        <taxon>Aconoidasida</taxon>
        <taxon>Haemosporida</taxon>
        <taxon>Plasmodiidae</taxon>
        <taxon>Plasmodium</taxon>
        <taxon>Plasmodium (Plasmodium)</taxon>
    </lineage>
</organism>
<dbReference type="AlphaFoldDB" id="A0A0J9T2Y3"/>
<name>A0A0J9T2Y3_PLAV1</name>
<dbReference type="Proteomes" id="UP000053327">
    <property type="component" value="Unassembled WGS sequence"/>
</dbReference>
<reference evidence="1 2" key="1">
    <citation type="submission" date="2011-08" db="EMBL/GenBank/DDBJ databases">
        <title>The Genome Sequence of Plasmodium vivax Brazil I.</title>
        <authorList>
            <consortium name="The Broad Institute Genome Sequencing Platform"/>
            <consortium name="The Broad Institute Genome Sequencing Center for Infectious Disease"/>
            <person name="Neafsey D."/>
            <person name="Carlton J."/>
            <person name="Barnwell J."/>
            <person name="Collins W."/>
            <person name="Escalante A."/>
            <person name="Mullikin J."/>
            <person name="Saul A."/>
            <person name="Guigo R."/>
            <person name="Camara F."/>
            <person name="Young S.K."/>
            <person name="Zeng Q."/>
            <person name="Gargeya S."/>
            <person name="Fitzgerald M."/>
            <person name="Haas B."/>
            <person name="Abouelleil A."/>
            <person name="Alvarado L."/>
            <person name="Arachchi H.M."/>
            <person name="Berlin A."/>
            <person name="Brown A."/>
            <person name="Chapman S.B."/>
            <person name="Chen Z."/>
            <person name="Dunbar C."/>
            <person name="Freedman E."/>
            <person name="Gearin G."/>
            <person name="Gellesch M."/>
            <person name="Goldberg J."/>
            <person name="Griggs A."/>
            <person name="Gujja S."/>
            <person name="Heiman D."/>
            <person name="Howarth C."/>
            <person name="Larson L."/>
            <person name="Lui A."/>
            <person name="MacDonald P.J.P."/>
            <person name="Montmayeur A."/>
            <person name="Murphy C."/>
            <person name="Neiman D."/>
            <person name="Pearson M."/>
            <person name="Priest M."/>
            <person name="Roberts A."/>
            <person name="Saif S."/>
            <person name="Shea T."/>
            <person name="Shenoy N."/>
            <person name="Sisk P."/>
            <person name="Stolte C."/>
            <person name="Sykes S."/>
            <person name="Wortman J."/>
            <person name="Nusbaum C."/>
            <person name="Birren B."/>
        </authorList>
    </citation>
    <scope>NUCLEOTIDE SEQUENCE [LARGE SCALE GENOMIC DNA]</scope>
    <source>
        <strain evidence="1 2">Brazil I</strain>
    </source>
</reference>
<accession>A0A0J9T2Y3</accession>
<sequence length="148" mass="16325">MGSRVKLDYVLYVHYSTPAEGSVNGTDGEGAVSTSENEGEADCIAKNLVRGANGKCEEPDVRRNGVIGFKVETSQPINRVRSYISELNRMYSNSEENISKDPMFRSVTVGGLSDPGCAGNYKGIEELSLIIWNILSKLRYHVEFPLEM</sequence>
<protein>
    <submittedName>
        <fullName evidence="1">Uncharacterized protein</fullName>
    </submittedName>
</protein>
<dbReference type="EMBL" id="KQ234731">
    <property type="protein sequence ID" value="KMZ88952.1"/>
    <property type="molecule type" value="Genomic_DNA"/>
</dbReference>
<evidence type="ECO:0000313" key="1">
    <source>
        <dbReference type="EMBL" id="KMZ88952.1"/>
    </source>
</evidence>